<dbReference type="AlphaFoldDB" id="A0A4Z2I4B7"/>
<name>A0A4Z2I4B7_9TELE</name>
<organism evidence="2 3">
    <name type="scientific">Liparis tanakae</name>
    <name type="common">Tanaka's snailfish</name>
    <dbReference type="NCBI Taxonomy" id="230148"/>
    <lineage>
        <taxon>Eukaryota</taxon>
        <taxon>Metazoa</taxon>
        <taxon>Chordata</taxon>
        <taxon>Craniata</taxon>
        <taxon>Vertebrata</taxon>
        <taxon>Euteleostomi</taxon>
        <taxon>Actinopterygii</taxon>
        <taxon>Neopterygii</taxon>
        <taxon>Teleostei</taxon>
        <taxon>Neoteleostei</taxon>
        <taxon>Acanthomorphata</taxon>
        <taxon>Eupercaria</taxon>
        <taxon>Perciformes</taxon>
        <taxon>Cottioidei</taxon>
        <taxon>Cottales</taxon>
        <taxon>Liparidae</taxon>
        <taxon>Liparis</taxon>
    </lineage>
</organism>
<keyword evidence="3" id="KW-1185">Reference proteome</keyword>
<dbReference type="EMBL" id="SRLO01000142">
    <property type="protein sequence ID" value="TNN72102.1"/>
    <property type="molecule type" value="Genomic_DNA"/>
</dbReference>
<evidence type="ECO:0000313" key="3">
    <source>
        <dbReference type="Proteomes" id="UP000314294"/>
    </source>
</evidence>
<evidence type="ECO:0000313" key="2">
    <source>
        <dbReference type="EMBL" id="TNN72102.1"/>
    </source>
</evidence>
<accession>A0A4Z2I4B7</accession>
<comment type="caution">
    <text evidence="2">The sequence shown here is derived from an EMBL/GenBank/DDBJ whole genome shotgun (WGS) entry which is preliminary data.</text>
</comment>
<sequence>MEADNLLRDAGQLVKREASRMMNGLRTAATHTDEGIREAVRLRGVRSRRTEEEPLTEEERGRRETAGYEMGTERWNERMERH</sequence>
<gene>
    <name evidence="2" type="ORF">EYF80_017679</name>
</gene>
<dbReference type="Proteomes" id="UP000314294">
    <property type="component" value="Unassembled WGS sequence"/>
</dbReference>
<protein>
    <submittedName>
        <fullName evidence="2">Uncharacterized protein</fullName>
    </submittedName>
</protein>
<feature type="region of interest" description="Disordered" evidence="1">
    <location>
        <begin position="45"/>
        <end position="82"/>
    </location>
</feature>
<evidence type="ECO:0000256" key="1">
    <source>
        <dbReference type="SAM" id="MobiDB-lite"/>
    </source>
</evidence>
<feature type="compositionally biased region" description="Basic and acidic residues" evidence="1">
    <location>
        <begin position="48"/>
        <end position="82"/>
    </location>
</feature>
<proteinExistence type="predicted"/>
<reference evidence="2 3" key="1">
    <citation type="submission" date="2019-03" db="EMBL/GenBank/DDBJ databases">
        <title>First draft genome of Liparis tanakae, snailfish: a comprehensive survey of snailfish specific genes.</title>
        <authorList>
            <person name="Kim W."/>
            <person name="Song I."/>
            <person name="Jeong J.-H."/>
            <person name="Kim D."/>
            <person name="Kim S."/>
            <person name="Ryu S."/>
            <person name="Song J.Y."/>
            <person name="Lee S.K."/>
        </authorList>
    </citation>
    <scope>NUCLEOTIDE SEQUENCE [LARGE SCALE GENOMIC DNA]</scope>
    <source>
        <tissue evidence="2">Muscle</tissue>
    </source>
</reference>